<dbReference type="Proteomes" id="UP001519887">
    <property type="component" value="Unassembled WGS sequence"/>
</dbReference>
<dbReference type="Gene3D" id="3.40.50.720">
    <property type="entry name" value="NAD(P)-binding Rossmann-like Domain"/>
    <property type="match status" value="1"/>
</dbReference>
<dbReference type="SUPFAM" id="SSF51735">
    <property type="entry name" value="NAD(P)-binding Rossmann-fold domains"/>
    <property type="match status" value="1"/>
</dbReference>
<dbReference type="InterPro" id="IPR036291">
    <property type="entry name" value="NAD(P)-bd_dom_sf"/>
</dbReference>
<comment type="caution">
    <text evidence="2">The sequence shown here is derived from an EMBL/GenBank/DDBJ whole genome shotgun (WGS) entry which is preliminary data.</text>
</comment>
<evidence type="ECO:0000313" key="2">
    <source>
        <dbReference type="EMBL" id="MBW7458352.1"/>
    </source>
</evidence>
<name>A0ABS7CBW3_9BACL</name>
<organism evidence="2 3">
    <name type="scientific">Paenibacillus sepulcri</name>
    <dbReference type="NCBI Taxonomy" id="359917"/>
    <lineage>
        <taxon>Bacteria</taxon>
        <taxon>Bacillati</taxon>
        <taxon>Bacillota</taxon>
        <taxon>Bacilli</taxon>
        <taxon>Bacillales</taxon>
        <taxon>Paenibacillaceae</taxon>
        <taxon>Paenibacillus</taxon>
    </lineage>
</organism>
<dbReference type="RefSeq" id="WP_210039379.1">
    <property type="nucleotide sequence ID" value="NZ_JBHLVU010000005.1"/>
</dbReference>
<accession>A0ABS7CBW3</accession>
<keyword evidence="3" id="KW-1185">Reference proteome</keyword>
<dbReference type="PROSITE" id="PS00061">
    <property type="entry name" value="ADH_SHORT"/>
    <property type="match status" value="1"/>
</dbReference>
<dbReference type="InterPro" id="IPR002347">
    <property type="entry name" value="SDR_fam"/>
</dbReference>
<proteinExistence type="inferred from homology"/>
<reference evidence="2 3" key="1">
    <citation type="submission" date="2021-07" db="EMBL/GenBank/DDBJ databases">
        <title>Paenibacillus radiodurans sp. nov., isolated from the southeastern edge of Tengger Desert.</title>
        <authorList>
            <person name="Zhang G."/>
        </authorList>
    </citation>
    <scope>NUCLEOTIDE SEQUENCE [LARGE SCALE GENOMIC DNA]</scope>
    <source>
        <strain evidence="2 3">CCM 7311</strain>
    </source>
</reference>
<dbReference type="InterPro" id="IPR020904">
    <property type="entry name" value="Sc_DH/Rdtase_CS"/>
</dbReference>
<gene>
    <name evidence="2" type="ORF">K0U00_30360</name>
</gene>
<dbReference type="CDD" id="cd05233">
    <property type="entry name" value="SDR_c"/>
    <property type="match status" value="1"/>
</dbReference>
<protein>
    <submittedName>
        <fullName evidence="2">SDR family oxidoreductase</fullName>
    </submittedName>
</protein>
<dbReference type="PANTHER" id="PTHR42879">
    <property type="entry name" value="3-OXOACYL-(ACYL-CARRIER-PROTEIN) REDUCTASE"/>
    <property type="match status" value="1"/>
</dbReference>
<dbReference type="Pfam" id="PF13561">
    <property type="entry name" value="adh_short_C2"/>
    <property type="match status" value="1"/>
</dbReference>
<evidence type="ECO:0000256" key="1">
    <source>
        <dbReference type="ARBA" id="ARBA00006484"/>
    </source>
</evidence>
<sequence length="264" mass="28584">MKLYNKVIFITDADSPSGKAVVNRLSGEGTHFILNSMSEGALIKAELAKIQAAGSKAYVTNTDLCRAADVTAMLNQAEQILGPVDVLIHNNDLLIPALAESCKEDVFLEIMDTNAKSAFICSQAVGKQMAARQSGRIIYVSSIHAEKPTGSSFAYSASKGAVKMLSKEAALVLGRQGIQVNTIELGPVKGDNERFSSEFSALYDDYERKVPNELPSSYEDLGHLVLFLCSDETRYMNGSDIRLDGGFLLHYMDHKKKPAPSIGG</sequence>
<dbReference type="EMBL" id="JAHZIK010001164">
    <property type="protein sequence ID" value="MBW7458352.1"/>
    <property type="molecule type" value="Genomic_DNA"/>
</dbReference>
<dbReference type="InterPro" id="IPR050259">
    <property type="entry name" value="SDR"/>
</dbReference>
<comment type="similarity">
    <text evidence="1">Belongs to the short-chain dehydrogenases/reductases (SDR) family.</text>
</comment>
<evidence type="ECO:0000313" key="3">
    <source>
        <dbReference type="Proteomes" id="UP001519887"/>
    </source>
</evidence>
<dbReference type="PRINTS" id="PR00081">
    <property type="entry name" value="GDHRDH"/>
</dbReference>
<dbReference type="PRINTS" id="PR00080">
    <property type="entry name" value="SDRFAMILY"/>
</dbReference>